<reference evidence="1" key="1">
    <citation type="journal article" date="2022" name="bioRxiv">
        <title>Sequencing and chromosome-scale assembly of the giantPleurodeles waltlgenome.</title>
        <authorList>
            <person name="Brown T."/>
            <person name="Elewa A."/>
            <person name="Iarovenko S."/>
            <person name="Subramanian E."/>
            <person name="Araus A.J."/>
            <person name="Petzold A."/>
            <person name="Susuki M."/>
            <person name="Suzuki K.-i.T."/>
            <person name="Hayashi T."/>
            <person name="Toyoda A."/>
            <person name="Oliveira C."/>
            <person name="Osipova E."/>
            <person name="Leigh N.D."/>
            <person name="Simon A."/>
            <person name="Yun M.H."/>
        </authorList>
    </citation>
    <scope>NUCLEOTIDE SEQUENCE</scope>
    <source>
        <strain evidence="1">20211129_DDA</strain>
        <tissue evidence="1">Liver</tissue>
    </source>
</reference>
<dbReference type="Proteomes" id="UP001066276">
    <property type="component" value="Chromosome 8"/>
</dbReference>
<evidence type="ECO:0000313" key="2">
    <source>
        <dbReference type="Proteomes" id="UP001066276"/>
    </source>
</evidence>
<dbReference type="EMBL" id="JANPWB010000012">
    <property type="protein sequence ID" value="KAJ1116303.1"/>
    <property type="molecule type" value="Genomic_DNA"/>
</dbReference>
<keyword evidence="2" id="KW-1185">Reference proteome</keyword>
<evidence type="ECO:0000313" key="1">
    <source>
        <dbReference type="EMBL" id="KAJ1116303.1"/>
    </source>
</evidence>
<protein>
    <submittedName>
        <fullName evidence="1">Uncharacterized protein</fullName>
    </submittedName>
</protein>
<feature type="non-terminal residue" evidence="1">
    <location>
        <position position="51"/>
    </location>
</feature>
<organism evidence="1 2">
    <name type="scientific">Pleurodeles waltl</name>
    <name type="common">Iberian ribbed newt</name>
    <dbReference type="NCBI Taxonomy" id="8319"/>
    <lineage>
        <taxon>Eukaryota</taxon>
        <taxon>Metazoa</taxon>
        <taxon>Chordata</taxon>
        <taxon>Craniata</taxon>
        <taxon>Vertebrata</taxon>
        <taxon>Euteleostomi</taxon>
        <taxon>Amphibia</taxon>
        <taxon>Batrachia</taxon>
        <taxon>Caudata</taxon>
        <taxon>Salamandroidea</taxon>
        <taxon>Salamandridae</taxon>
        <taxon>Pleurodelinae</taxon>
        <taxon>Pleurodeles</taxon>
    </lineage>
</organism>
<proteinExistence type="predicted"/>
<sequence>MNILQTTRSCVIGSGASTSSRADEGGVREDLRMWAMFLESFNGIPLKVWRN</sequence>
<accession>A0AAV7NJN5</accession>
<name>A0AAV7NJN5_PLEWA</name>
<comment type="caution">
    <text evidence="1">The sequence shown here is derived from an EMBL/GenBank/DDBJ whole genome shotgun (WGS) entry which is preliminary data.</text>
</comment>
<gene>
    <name evidence="1" type="ORF">NDU88_004519</name>
</gene>
<dbReference type="AlphaFoldDB" id="A0AAV7NJN5"/>